<keyword evidence="5 6" id="KW-0472">Membrane</keyword>
<keyword evidence="8" id="KW-1185">Reference proteome</keyword>
<dbReference type="GO" id="GO:0022857">
    <property type="term" value="F:transmembrane transporter activity"/>
    <property type="evidence" value="ECO:0007669"/>
    <property type="project" value="InterPro"/>
</dbReference>
<reference evidence="7 8" key="1">
    <citation type="submission" date="2020-08" db="EMBL/GenBank/DDBJ databases">
        <title>Genomic Encyclopedia of Type Strains, Phase IV (KMG-IV): sequencing the most valuable type-strain genomes for metagenomic binning, comparative biology and taxonomic classification.</title>
        <authorList>
            <person name="Goeker M."/>
        </authorList>
    </citation>
    <scope>NUCLEOTIDE SEQUENCE [LARGE SCALE GENOMIC DNA]</scope>
    <source>
        <strain evidence="7 8">DSM 26736</strain>
    </source>
</reference>
<dbReference type="RefSeq" id="WP_184089241.1">
    <property type="nucleotide sequence ID" value="NZ_JACIJF010000010.1"/>
</dbReference>
<feature type="transmembrane region" description="Helical" evidence="6">
    <location>
        <begin position="377"/>
        <end position="399"/>
    </location>
</feature>
<feature type="transmembrane region" description="Helical" evidence="6">
    <location>
        <begin position="105"/>
        <end position="128"/>
    </location>
</feature>
<evidence type="ECO:0000256" key="2">
    <source>
        <dbReference type="ARBA" id="ARBA00022475"/>
    </source>
</evidence>
<evidence type="ECO:0000256" key="3">
    <source>
        <dbReference type="ARBA" id="ARBA00022692"/>
    </source>
</evidence>
<dbReference type="Gene3D" id="1.20.1250.20">
    <property type="entry name" value="MFS general substrate transporter like domains"/>
    <property type="match status" value="2"/>
</dbReference>
<dbReference type="Proteomes" id="UP000527143">
    <property type="component" value="Unassembled WGS sequence"/>
</dbReference>
<dbReference type="Pfam" id="PF07690">
    <property type="entry name" value="MFS_1"/>
    <property type="match status" value="1"/>
</dbReference>
<evidence type="ECO:0000313" key="8">
    <source>
        <dbReference type="Proteomes" id="UP000527143"/>
    </source>
</evidence>
<keyword evidence="2" id="KW-1003">Cell membrane</keyword>
<accession>A0A840YEC0</accession>
<feature type="transmembrane region" description="Helical" evidence="6">
    <location>
        <begin position="266"/>
        <end position="286"/>
    </location>
</feature>
<sequence length="404" mass="41027">MLKGRAGSAAAKVFSLSIGVFFIGGFVASSVSLLVPRVRLTLGLDYASAMAVQLASHSSYLVLAIPIAAAVSVVGYMRAHAIGLTLMAAGCGLLIAGLASQSFAFVLMPLLAVSAGASFLQIASNNVVTLIGDSGRAAVRLNILQGFNSLGTVVAPLVGAATIVALPARAQGIPPYALPFGCAAITLTVLALAFAASRNLLRGIPVGSTRTSKRGWVGALRDRRLVAGAAAIFAYVGAEVAIGALLTDFLMQPSTMALAPMGAARLVSLYWGGAMIGRFAGAWLMGRIAPARLLRWAAGAAGLLVIAAVFAHGPISGAALIGVGLFNSVMYPTIYVLALPTAPEQATPGATLLCMAVVGGAIIPPITGLAADQWGLAASLLLPASCYGIVLLFASDFLLTRTRR</sequence>
<organism evidence="7 8">
    <name type="scientific">Sphingomonas xinjiangensis</name>
    <dbReference type="NCBI Taxonomy" id="643568"/>
    <lineage>
        <taxon>Bacteria</taxon>
        <taxon>Pseudomonadati</taxon>
        <taxon>Pseudomonadota</taxon>
        <taxon>Alphaproteobacteria</taxon>
        <taxon>Sphingomonadales</taxon>
        <taxon>Sphingomonadaceae</taxon>
        <taxon>Sphingomonas</taxon>
    </lineage>
</organism>
<feature type="transmembrane region" description="Helical" evidence="6">
    <location>
        <begin position="293"/>
        <end position="311"/>
    </location>
</feature>
<dbReference type="AlphaFoldDB" id="A0A840YEC0"/>
<evidence type="ECO:0000313" key="7">
    <source>
        <dbReference type="EMBL" id="MBB5711787.1"/>
    </source>
</evidence>
<evidence type="ECO:0000256" key="4">
    <source>
        <dbReference type="ARBA" id="ARBA00022989"/>
    </source>
</evidence>
<dbReference type="InterPro" id="IPR050375">
    <property type="entry name" value="MFS_TsgA-like"/>
</dbReference>
<feature type="transmembrane region" description="Helical" evidence="6">
    <location>
        <begin position="81"/>
        <end position="99"/>
    </location>
</feature>
<evidence type="ECO:0000256" key="1">
    <source>
        <dbReference type="ARBA" id="ARBA00004429"/>
    </source>
</evidence>
<dbReference type="PANTHER" id="PTHR43702:SF3">
    <property type="entry name" value="PROTEIN TSGA"/>
    <property type="match status" value="1"/>
</dbReference>
<protein>
    <submittedName>
        <fullName evidence="7">FHS family L-fucose permease-like MFS transporter</fullName>
    </submittedName>
</protein>
<keyword evidence="4 6" id="KW-1133">Transmembrane helix</keyword>
<feature type="transmembrane region" description="Helical" evidence="6">
    <location>
        <begin position="54"/>
        <end position="74"/>
    </location>
</feature>
<feature type="transmembrane region" description="Helical" evidence="6">
    <location>
        <begin position="12"/>
        <end position="34"/>
    </location>
</feature>
<feature type="transmembrane region" description="Helical" evidence="6">
    <location>
        <begin position="149"/>
        <end position="170"/>
    </location>
</feature>
<feature type="transmembrane region" description="Helical" evidence="6">
    <location>
        <begin position="317"/>
        <end position="338"/>
    </location>
</feature>
<comment type="caution">
    <text evidence="7">The sequence shown here is derived from an EMBL/GenBank/DDBJ whole genome shotgun (WGS) entry which is preliminary data.</text>
</comment>
<evidence type="ECO:0000256" key="5">
    <source>
        <dbReference type="ARBA" id="ARBA00023136"/>
    </source>
</evidence>
<evidence type="ECO:0000256" key="6">
    <source>
        <dbReference type="SAM" id="Phobius"/>
    </source>
</evidence>
<proteinExistence type="predicted"/>
<dbReference type="SUPFAM" id="SSF103473">
    <property type="entry name" value="MFS general substrate transporter"/>
    <property type="match status" value="1"/>
</dbReference>
<keyword evidence="3 6" id="KW-0812">Transmembrane</keyword>
<dbReference type="EMBL" id="JACIJF010000010">
    <property type="protein sequence ID" value="MBB5711787.1"/>
    <property type="molecule type" value="Genomic_DNA"/>
</dbReference>
<dbReference type="InterPro" id="IPR036259">
    <property type="entry name" value="MFS_trans_sf"/>
</dbReference>
<dbReference type="PANTHER" id="PTHR43702">
    <property type="entry name" value="L-FUCOSE-PROTON SYMPORTER"/>
    <property type="match status" value="1"/>
</dbReference>
<dbReference type="InterPro" id="IPR011701">
    <property type="entry name" value="MFS"/>
</dbReference>
<gene>
    <name evidence="7" type="ORF">FHT02_003039</name>
</gene>
<feature type="transmembrane region" description="Helical" evidence="6">
    <location>
        <begin position="350"/>
        <end position="371"/>
    </location>
</feature>
<name>A0A840YEC0_9SPHN</name>
<comment type="subcellular location">
    <subcellularLocation>
        <location evidence="1">Cell inner membrane</location>
        <topology evidence="1">Multi-pass membrane protein</topology>
    </subcellularLocation>
</comment>
<dbReference type="GO" id="GO:0005886">
    <property type="term" value="C:plasma membrane"/>
    <property type="evidence" value="ECO:0007669"/>
    <property type="project" value="UniProtKB-SubCell"/>
</dbReference>
<feature type="transmembrane region" description="Helical" evidence="6">
    <location>
        <begin position="176"/>
        <end position="196"/>
    </location>
</feature>
<feature type="transmembrane region" description="Helical" evidence="6">
    <location>
        <begin position="225"/>
        <end position="246"/>
    </location>
</feature>